<keyword evidence="2" id="KW-1185">Reference proteome</keyword>
<protein>
    <submittedName>
        <fullName evidence="1">Uncharacterized protein</fullName>
    </submittedName>
</protein>
<accession>A0A1H7QVH9</accession>
<organism evidence="1 2">
    <name type="scientific">Ectothiorhodospira marina</name>
    <dbReference type="NCBI Taxonomy" id="1396821"/>
    <lineage>
        <taxon>Bacteria</taxon>
        <taxon>Pseudomonadati</taxon>
        <taxon>Pseudomonadota</taxon>
        <taxon>Gammaproteobacteria</taxon>
        <taxon>Chromatiales</taxon>
        <taxon>Ectothiorhodospiraceae</taxon>
        <taxon>Ectothiorhodospira</taxon>
    </lineage>
</organism>
<name>A0A1H7QVH9_9GAMM</name>
<dbReference type="Proteomes" id="UP000199256">
    <property type="component" value="Unassembled WGS sequence"/>
</dbReference>
<dbReference type="AlphaFoldDB" id="A0A1H7QVH9"/>
<reference evidence="2" key="1">
    <citation type="submission" date="2016-10" db="EMBL/GenBank/DDBJ databases">
        <authorList>
            <person name="Varghese N."/>
            <person name="Submissions S."/>
        </authorList>
    </citation>
    <scope>NUCLEOTIDE SEQUENCE [LARGE SCALE GENOMIC DNA]</scope>
    <source>
        <strain evidence="2">DSM 241</strain>
    </source>
</reference>
<evidence type="ECO:0000313" key="1">
    <source>
        <dbReference type="EMBL" id="SEL51879.1"/>
    </source>
</evidence>
<dbReference type="STRING" id="1396821.SAMN05444515_11936"/>
<sequence length="62" mass="6684">MIQYLLAFLIIFTLFTGWVLVQHAARRFAQRHPEFGPAKEEGGGCATGCGGCASAHSCGKRD</sequence>
<proteinExistence type="predicted"/>
<dbReference type="EMBL" id="FOAA01000019">
    <property type="protein sequence ID" value="SEL51879.1"/>
    <property type="molecule type" value="Genomic_DNA"/>
</dbReference>
<gene>
    <name evidence="1" type="ORF">SAMN05444515_11936</name>
</gene>
<evidence type="ECO:0000313" key="2">
    <source>
        <dbReference type="Proteomes" id="UP000199256"/>
    </source>
</evidence>
<dbReference type="RefSeq" id="WP_090255294.1">
    <property type="nucleotide sequence ID" value="NZ_FOAA01000019.1"/>
</dbReference>